<evidence type="ECO:0000256" key="3">
    <source>
        <dbReference type="ARBA" id="ARBA00023237"/>
    </source>
</evidence>
<feature type="region of interest" description="Disordered" evidence="5">
    <location>
        <begin position="172"/>
        <end position="200"/>
    </location>
</feature>
<dbReference type="InterPro" id="IPR050330">
    <property type="entry name" value="Bact_OuterMem_StrucFunc"/>
</dbReference>
<gene>
    <name evidence="8" type="ORF">JI749_04625</name>
</gene>
<dbReference type="InterPro" id="IPR006665">
    <property type="entry name" value="OmpA-like"/>
</dbReference>
<dbReference type="Pfam" id="PF00691">
    <property type="entry name" value="OmpA"/>
    <property type="match status" value="1"/>
</dbReference>
<keyword evidence="2 4" id="KW-0472">Membrane</keyword>
<evidence type="ECO:0000313" key="9">
    <source>
        <dbReference type="Proteomes" id="UP000595460"/>
    </source>
</evidence>
<sequence length="315" mass="31499">MYPTSARMLVLLLTGLSATAALAQEHTLSIGVAGEKFKLDPAFTVSIDDKVIGEGTVANALDTAAGERLKGHPDPASLVSVSTFEVPDGLLTPASQITVRFSAGDSYDAALGADTNFYIASLAIDDAAIALDSATISDPANPAGTVNLEAGLLGLYATGATASFAVPSMEAATNEPAAAEPAAEQAPDEPKVAAAPEPAPAPEPVCNAAATLEVTGFGNNGLTLAADAKADLDALAATLTGQDCAITVVGYASTSGSEAANQRISLARAELVRDQLVAAGVNGGAITTTGAGETNQFGDSQESNRRVVVTVAATR</sequence>
<organism evidence="8 9">
    <name type="scientific">Devosia oryziradicis</name>
    <dbReference type="NCBI Taxonomy" id="2801335"/>
    <lineage>
        <taxon>Bacteria</taxon>
        <taxon>Pseudomonadati</taxon>
        <taxon>Pseudomonadota</taxon>
        <taxon>Alphaproteobacteria</taxon>
        <taxon>Hyphomicrobiales</taxon>
        <taxon>Devosiaceae</taxon>
        <taxon>Devosia</taxon>
    </lineage>
</organism>
<feature type="domain" description="OmpA-like" evidence="7">
    <location>
        <begin position="208"/>
        <end position="315"/>
    </location>
</feature>
<reference evidence="8 9" key="1">
    <citation type="submission" date="2021-01" db="EMBL/GenBank/DDBJ databases">
        <title>Genome seq and assembly of Devosia sp. G19.</title>
        <authorList>
            <person name="Chhetri G."/>
        </authorList>
    </citation>
    <scope>NUCLEOTIDE SEQUENCE [LARGE SCALE GENOMIC DNA]</scope>
    <source>
        <strain evidence="8 9">G19</strain>
    </source>
</reference>
<dbReference type="Gene3D" id="3.30.1330.60">
    <property type="entry name" value="OmpA-like domain"/>
    <property type="match status" value="1"/>
</dbReference>
<dbReference type="PROSITE" id="PS51123">
    <property type="entry name" value="OMPA_2"/>
    <property type="match status" value="1"/>
</dbReference>
<feature type="chain" id="PRO_5047348762" evidence="6">
    <location>
        <begin position="24"/>
        <end position="315"/>
    </location>
</feature>
<accession>A0ABX7BY70</accession>
<keyword evidence="9" id="KW-1185">Reference proteome</keyword>
<evidence type="ECO:0000256" key="5">
    <source>
        <dbReference type="SAM" id="MobiDB-lite"/>
    </source>
</evidence>
<dbReference type="PANTHER" id="PTHR30329">
    <property type="entry name" value="STATOR ELEMENT OF FLAGELLAR MOTOR COMPLEX"/>
    <property type="match status" value="1"/>
</dbReference>
<keyword evidence="3" id="KW-0998">Cell outer membrane</keyword>
<evidence type="ECO:0000256" key="2">
    <source>
        <dbReference type="ARBA" id="ARBA00023136"/>
    </source>
</evidence>
<evidence type="ECO:0000256" key="6">
    <source>
        <dbReference type="SAM" id="SignalP"/>
    </source>
</evidence>
<dbReference type="EMBL" id="CP068047">
    <property type="protein sequence ID" value="QQR36916.1"/>
    <property type="molecule type" value="Genomic_DNA"/>
</dbReference>
<dbReference type="PANTHER" id="PTHR30329:SF21">
    <property type="entry name" value="LIPOPROTEIN YIAD-RELATED"/>
    <property type="match status" value="1"/>
</dbReference>
<evidence type="ECO:0000313" key="8">
    <source>
        <dbReference type="EMBL" id="QQR36916.1"/>
    </source>
</evidence>
<evidence type="ECO:0000256" key="4">
    <source>
        <dbReference type="PROSITE-ProRule" id="PRU00473"/>
    </source>
</evidence>
<dbReference type="CDD" id="cd07185">
    <property type="entry name" value="OmpA_C-like"/>
    <property type="match status" value="1"/>
</dbReference>
<keyword evidence="6" id="KW-0732">Signal</keyword>
<proteinExistence type="predicted"/>
<comment type="subcellular location">
    <subcellularLocation>
        <location evidence="1">Cell outer membrane</location>
    </subcellularLocation>
</comment>
<dbReference type="SUPFAM" id="SSF103088">
    <property type="entry name" value="OmpA-like"/>
    <property type="match status" value="1"/>
</dbReference>
<dbReference type="Proteomes" id="UP000595460">
    <property type="component" value="Chromosome"/>
</dbReference>
<dbReference type="RefSeq" id="WP_201659838.1">
    <property type="nucleotide sequence ID" value="NZ_CP068047.1"/>
</dbReference>
<evidence type="ECO:0000259" key="7">
    <source>
        <dbReference type="PROSITE" id="PS51123"/>
    </source>
</evidence>
<dbReference type="InterPro" id="IPR006664">
    <property type="entry name" value="OMP_bac"/>
</dbReference>
<feature type="signal peptide" evidence="6">
    <location>
        <begin position="1"/>
        <end position="23"/>
    </location>
</feature>
<dbReference type="PRINTS" id="PR01021">
    <property type="entry name" value="OMPADOMAIN"/>
</dbReference>
<protein>
    <submittedName>
        <fullName evidence="8">OmpA family protein</fullName>
    </submittedName>
</protein>
<dbReference type="InterPro" id="IPR036737">
    <property type="entry name" value="OmpA-like_sf"/>
</dbReference>
<name>A0ABX7BY70_9HYPH</name>
<feature type="compositionally biased region" description="Low complexity" evidence="5">
    <location>
        <begin position="172"/>
        <end position="185"/>
    </location>
</feature>
<evidence type="ECO:0000256" key="1">
    <source>
        <dbReference type="ARBA" id="ARBA00004442"/>
    </source>
</evidence>